<dbReference type="Proteomes" id="UP000287124">
    <property type="component" value="Unassembled WGS sequence"/>
</dbReference>
<feature type="non-terminal residue" evidence="1">
    <location>
        <position position="1"/>
    </location>
</feature>
<gene>
    <name evidence="1" type="ORF">BHE90_017479</name>
</gene>
<dbReference type="AlphaFoldDB" id="A0A430KXR5"/>
<sequence length="275" mass="30732">DREYPPHRDHIDKMAILQAITHQALDKVLRDHNFQETRDLYNTLPDDHSQPHVTNDHIQNLAAIFVRHNAHDVLGVHLIHGHFQIPEDTVLLGNNFEKPEGRWAKPTKVDTIDLDMVHGHVFMLKDDGVFRAYEYQGGALPDLSRVGKDFLPEFADYLRVNGLTNLLGLQVLGCGSTSMSELILEGETVMVDGSAIMGCEESRTTGWRFEMVDGEPRVCKGQESHSKMTSGNHKVFIDGKPLPRLENVHHLKQQLAEAGILSVAKGPGLHVSHGV</sequence>
<keyword evidence="2" id="KW-1185">Reference proteome</keyword>
<dbReference type="EMBL" id="MIKF01001110">
    <property type="protein sequence ID" value="RTE68143.1"/>
    <property type="molecule type" value="Genomic_DNA"/>
</dbReference>
<evidence type="ECO:0000313" key="1">
    <source>
        <dbReference type="EMBL" id="RTE68143.1"/>
    </source>
</evidence>
<organism evidence="1 2">
    <name type="scientific">Fusarium euwallaceae</name>
    <dbReference type="NCBI Taxonomy" id="1147111"/>
    <lineage>
        <taxon>Eukaryota</taxon>
        <taxon>Fungi</taxon>
        <taxon>Dikarya</taxon>
        <taxon>Ascomycota</taxon>
        <taxon>Pezizomycotina</taxon>
        <taxon>Sordariomycetes</taxon>
        <taxon>Hypocreomycetidae</taxon>
        <taxon>Hypocreales</taxon>
        <taxon>Nectriaceae</taxon>
        <taxon>Fusarium</taxon>
        <taxon>Fusarium solani species complex</taxon>
    </lineage>
</organism>
<comment type="caution">
    <text evidence="1">The sequence shown here is derived from an EMBL/GenBank/DDBJ whole genome shotgun (WGS) entry which is preliminary data.</text>
</comment>
<name>A0A430KXR5_9HYPO</name>
<accession>A0A430KXR5</accession>
<reference evidence="1 2" key="1">
    <citation type="submission" date="2017-06" db="EMBL/GenBank/DDBJ databases">
        <title>Comparative genomic analysis of Ambrosia Fusariam Clade fungi.</title>
        <authorList>
            <person name="Stajich J.E."/>
            <person name="Carrillo J."/>
            <person name="Kijimoto T."/>
            <person name="Eskalen A."/>
            <person name="O'Donnell K."/>
            <person name="Kasson M."/>
        </authorList>
    </citation>
    <scope>NUCLEOTIDE SEQUENCE [LARGE SCALE GENOMIC DNA]</scope>
    <source>
        <strain evidence="1 2">UCR1854</strain>
    </source>
</reference>
<protein>
    <submittedName>
        <fullName evidence="1">Uncharacterized protein</fullName>
    </submittedName>
</protein>
<evidence type="ECO:0000313" key="2">
    <source>
        <dbReference type="Proteomes" id="UP000287124"/>
    </source>
</evidence>
<proteinExistence type="predicted"/>